<dbReference type="Gene3D" id="3.90.550.10">
    <property type="entry name" value="Spore Coat Polysaccharide Biosynthesis Protein SpsA, Chain A"/>
    <property type="match status" value="1"/>
</dbReference>
<dbReference type="EMBL" id="MEXH01000030">
    <property type="protein sequence ID" value="OGC91721.1"/>
    <property type="molecule type" value="Genomic_DNA"/>
</dbReference>
<evidence type="ECO:0000259" key="2">
    <source>
        <dbReference type="Pfam" id="PF00535"/>
    </source>
</evidence>
<dbReference type="PANTHER" id="PTHR43630:SF2">
    <property type="entry name" value="GLYCOSYLTRANSFERASE"/>
    <property type="match status" value="1"/>
</dbReference>
<dbReference type="Pfam" id="PF00535">
    <property type="entry name" value="Glycos_transf_2"/>
    <property type="match status" value="1"/>
</dbReference>
<dbReference type="SUPFAM" id="SSF53448">
    <property type="entry name" value="Nucleotide-diphospho-sugar transferases"/>
    <property type="match status" value="1"/>
</dbReference>
<dbReference type="InterPro" id="IPR001173">
    <property type="entry name" value="Glyco_trans_2-like"/>
</dbReference>
<dbReference type="CDD" id="cd02511">
    <property type="entry name" value="Beta4Glucosyltransferase"/>
    <property type="match status" value="1"/>
</dbReference>
<dbReference type="AlphaFoldDB" id="A0A1F4YCR0"/>
<reference evidence="3 4" key="1">
    <citation type="journal article" date="2016" name="Nat. Commun.">
        <title>Thousands of microbial genomes shed light on interconnected biogeochemical processes in an aquifer system.</title>
        <authorList>
            <person name="Anantharaman K."/>
            <person name="Brown C.T."/>
            <person name="Hug L.A."/>
            <person name="Sharon I."/>
            <person name="Castelle C.J."/>
            <person name="Probst A.J."/>
            <person name="Thomas B.C."/>
            <person name="Singh A."/>
            <person name="Wilkins M.J."/>
            <person name="Karaoz U."/>
            <person name="Brodie E.L."/>
            <person name="Williams K.H."/>
            <person name="Hubbard S.S."/>
            <person name="Banfield J.F."/>
        </authorList>
    </citation>
    <scope>NUCLEOTIDE SEQUENCE [LARGE SCALE GENOMIC DNA]</scope>
</reference>
<evidence type="ECO:0000313" key="4">
    <source>
        <dbReference type="Proteomes" id="UP000178176"/>
    </source>
</evidence>
<keyword evidence="1" id="KW-1133">Transmembrane helix</keyword>
<dbReference type="Proteomes" id="UP000178176">
    <property type="component" value="Unassembled WGS sequence"/>
</dbReference>
<keyword evidence="1" id="KW-0812">Transmembrane</keyword>
<feature type="domain" description="Glycosyltransferase 2-like" evidence="2">
    <location>
        <begin position="3"/>
        <end position="113"/>
    </location>
</feature>
<name>A0A1F4YCR0_9BACT</name>
<evidence type="ECO:0000313" key="3">
    <source>
        <dbReference type="EMBL" id="OGC91721.1"/>
    </source>
</evidence>
<protein>
    <recommendedName>
        <fullName evidence="2">Glycosyltransferase 2-like domain-containing protein</fullName>
    </recommendedName>
</protein>
<organism evidence="3 4">
    <name type="scientific">Candidatus Amesbacteria bacterium RIFCSPHIGHO2_01_FULL_48_32b</name>
    <dbReference type="NCBI Taxonomy" id="1797253"/>
    <lineage>
        <taxon>Bacteria</taxon>
        <taxon>Candidatus Amesiibacteriota</taxon>
    </lineage>
</organism>
<sequence length="241" mass="27543">MLSAVVLTKNEQDNIAKCLESLEFCDETITIDDFSTDKTVEFSKKYKAKIIQHALNNNFSAQRNFALSQIKSGWILFVDADEVISPELASEIKTAITRADHVGFYLPREDILWGHRLHHGDTRTSLLRLARRGAGEWRGRVHETWVVSGRTGTLASALDHYPHPTITDFLNHINYYSTLRARELRDQGQKPALFPVLFYPPAKFLWLWLGKLGFLDGTPGFISAMMMAFYTFLTRGKLYLT</sequence>
<gene>
    <name evidence="3" type="ORF">A2876_04525</name>
</gene>
<dbReference type="PANTHER" id="PTHR43630">
    <property type="entry name" value="POLY-BETA-1,6-N-ACETYL-D-GLUCOSAMINE SYNTHASE"/>
    <property type="match status" value="1"/>
</dbReference>
<comment type="caution">
    <text evidence="3">The sequence shown here is derived from an EMBL/GenBank/DDBJ whole genome shotgun (WGS) entry which is preliminary data.</text>
</comment>
<keyword evidence="1" id="KW-0472">Membrane</keyword>
<accession>A0A1F4YCR0</accession>
<evidence type="ECO:0000256" key="1">
    <source>
        <dbReference type="SAM" id="Phobius"/>
    </source>
</evidence>
<proteinExistence type="predicted"/>
<feature type="transmembrane region" description="Helical" evidence="1">
    <location>
        <begin position="221"/>
        <end position="240"/>
    </location>
</feature>
<dbReference type="InterPro" id="IPR029044">
    <property type="entry name" value="Nucleotide-diphossugar_trans"/>
</dbReference>